<dbReference type="InterPro" id="IPR001810">
    <property type="entry name" value="F-box_dom"/>
</dbReference>
<dbReference type="PANTHER" id="PTHR14939">
    <property type="entry name" value="F-BOX ONLY PROTEIN 22"/>
    <property type="match status" value="1"/>
</dbReference>
<keyword evidence="4" id="KW-1185">Reference proteome</keyword>
<dbReference type="GO" id="GO:0000209">
    <property type="term" value="P:protein polyubiquitination"/>
    <property type="evidence" value="ECO:0007669"/>
    <property type="project" value="TreeGrafter"/>
</dbReference>
<evidence type="ECO:0000313" key="5">
    <source>
        <dbReference type="RefSeq" id="XP_024873431.1"/>
    </source>
</evidence>
<dbReference type="Proteomes" id="UP000504618">
    <property type="component" value="Unplaced"/>
</dbReference>
<reference evidence="5" key="1">
    <citation type="submission" date="2025-08" db="UniProtKB">
        <authorList>
            <consortium name="RefSeq"/>
        </authorList>
    </citation>
    <scope>IDENTIFICATION</scope>
    <source>
        <tissue evidence="5">Whole body</tissue>
    </source>
</reference>
<dbReference type="OrthoDB" id="199913at2759"/>
<organism evidence="4 5">
    <name type="scientific">Temnothorax curvispinosus</name>
    <dbReference type="NCBI Taxonomy" id="300111"/>
    <lineage>
        <taxon>Eukaryota</taxon>
        <taxon>Metazoa</taxon>
        <taxon>Ecdysozoa</taxon>
        <taxon>Arthropoda</taxon>
        <taxon>Hexapoda</taxon>
        <taxon>Insecta</taxon>
        <taxon>Pterygota</taxon>
        <taxon>Neoptera</taxon>
        <taxon>Endopterygota</taxon>
        <taxon>Hymenoptera</taxon>
        <taxon>Apocrita</taxon>
        <taxon>Aculeata</taxon>
        <taxon>Formicoidea</taxon>
        <taxon>Formicidae</taxon>
        <taxon>Myrmicinae</taxon>
        <taxon>Temnothorax</taxon>
    </lineage>
</organism>
<dbReference type="Pfam" id="PF10442">
    <property type="entry name" value="FIST_C"/>
    <property type="match status" value="1"/>
</dbReference>
<feature type="region of interest" description="Disordered" evidence="1">
    <location>
        <begin position="1"/>
        <end position="24"/>
    </location>
</feature>
<evidence type="ECO:0000259" key="2">
    <source>
        <dbReference type="Pfam" id="PF10442"/>
    </source>
</evidence>
<protein>
    <submittedName>
        <fullName evidence="5">F-box only protein 22-like</fullName>
    </submittedName>
</protein>
<dbReference type="AlphaFoldDB" id="A0A6J1PW36"/>
<feature type="domain" description="FIST C-domain" evidence="2">
    <location>
        <begin position="302"/>
        <end position="349"/>
    </location>
</feature>
<accession>A0A6J1PW36</accession>
<feature type="domain" description="F-box" evidence="3">
    <location>
        <begin position="41"/>
        <end position="76"/>
    </location>
</feature>
<dbReference type="PANTHER" id="PTHR14939:SF5">
    <property type="entry name" value="F-BOX ONLY PROTEIN 22"/>
    <property type="match status" value="1"/>
</dbReference>
<name>A0A6J1PW36_9HYME</name>
<dbReference type="RefSeq" id="XP_024873431.1">
    <property type="nucleotide sequence ID" value="XM_025017663.1"/>
</dbReference>
<evidence type="ECO:0000313" key="4">
    <source>
        <dbReference type="Proteomes" id="UP000504618"/>
    </source>
</evidence>
<dbReference type="Gene3D" id="1.20.1280.50">
    <property type="match status" value="1"/>
</dbReference>
<proteinExistence type="predicted"/>
<dbReference type="InterPro" id="IPR036047">
    <property type="entry name" value="F-box-like_dom_sf"/>
</dbReference>
<sequence>MMEGTARKKIRKEKPGVSKNDGAAQSYDRNTLDSNVYLTYDILRIIFQYLKAKDLGSAAMVCRSWSEAANNEKWTRGPCCLLGRNVNDIRIKPSAGFFFIPCETPLDTEVIKMMNMYRDWLPYHCKTIKFYSDSTIMNNYEMECNPRMVCAFLPQIPNVEIKLFEYSTSLQALAKAANPQKIISTIVEHETSISNHETSTCFMLFCNRSGKHLAKHWASAVAVQQRKEDKIVSVWGGIVEDLYMQRTCETIEFNNFTHVPYCVAVLITGPIQTWSTILDKECNTKEQAEAKLKLFRDEVKLKKHSIGFMFACRGRGSTMYNESNVESTIFKRLFPKVPLAGCFGYGEFGKNTIVDEVNEEKNDKEERKKRKKSKSWYNEFSTVFLIITYG</sequence>
<evidence type="ECO:0000256" key="1">
    <source>
        <dbReference type="SAM" id="MobiDB-lite"/>
    </source>
</evidence>
<dbReference type="SUPFAM" id="SSF81383">
    <property type="entry name" value="F-box domain"/>
    <property type="match status" value="1"/>
</dbReference>
<dbReference type="InterPro" id="IPR019494">
    <property type="entry name" value="FIST_C"/>
</dbReference>
<evidence type="ECO:0000259" key="3">
    <source>
        <dbReference type="Pfam" id="PF12937"/>
    </source>
</evidence>
<dbReference type="GO" id="GO:0032436">
    <property type="term" value="P:positive regulation of proteasomal ubiquitin-dependent protein catabolic process"/>
    <property type="evidence" value="ECO:0007669"/>
    <property type="project" value="TreeGrafter"/>
</dbReference>
<dbReference type="GeneID" id="112455630"/>
<dbReference type="Pfam" id="PF12937">
    <property type="entry name" value="F-box-like"/>
    <property type="match status" value="1"/>
</dbReference>
<gene>
    <name evidence="5" type="primary">LOC112455630</name>
</gene>